<proteinExistence type="predicted"/>
<evidence type="ECO:0000256" key="2">
    <source>
        <dbReference type="SAM" id="SignalP"/>
    </source>
</evidence>
<accession>A0A365PQ52</accession>
<feature type="coiled-coil region" evidence="1">
    <location>
        <begin position="81"/>
        <end position="114"/>
    </location>
</feature>
<keyword evidence="1" id="KW-0175">Coiled coil</keyword>
<protein>
    <submittedName>
        <fullName evidence="4">Uncharacterized protein</fullName>
    </submittedName>
</protein>
<reference evidence="3 6" key="2">
    <citation type="submission" date="2021-06" db="EMBL/GenBank/DDBJ databases">
        <title>Microbial metabolic specificity influences pelagic lipid remineralization.</title>
        <authorList>
            <person name="Behrendt L."/>
            <person name="Hunter J.E."/>
            <person name="Alcolombri U."/>
            <person name="Smriga S."/>
            <person name="Mincer T."/>
            <person name="Lowenstein D.P."/>
            <person name="Peaudecerf F.J."/>
            <person name="Fernandez V.I."/>
            <person name="Fredricks H."/>
            <person name="Almblad H."/>
            <person name="Harrison J.J."/>
            <person name="Stocker R."/>
            <person name="Van Mooy B.A.S."/>
        </authorList>
    </citation>
    <scope>NUCLEOTIDE SEQUENCE [LARGE SCALE GENOMIC DNA]</scope>
    <source>
        <strain evidence="3 6">A252</strain>
    </source>
</reference>
<organism evidence="4 5">
    <name type="scientific">Stutzerimonas zhaodongensis</name>
    <dbReference type="NCBI Taxonomy" id="1176257"/>
    <lineage>
        <taxon>Bacteria</taxon>
        <taxon>Pseudomonadati</taxon>
        <taxon>Pseudomonadota</taxon>
        <taxon>Gammaproteobacteria</taxon>
        <taxon>Pseudomonadales</taxon>
        <taxon>Pseudomonadaceae</taxon>
        <taxon>Stutzerimonas</taxon>
    </lineage>
</organism>
<sequence>MTLKQSASLSAAILAATLAVGLPGVAVAQQTGQTTQAGQQAGTGMRSISVGHNVVDAVDDVRETSADFIGALLGAEEGLGLGNWEQQEQRLNQIEEQLEQMEAVLDEKAEATDQEWIDWMGGPDYSVTVTKQIKDLGAHLEQVSNILAENWQTKGIQVLIGSNVLEQLRDLRETTGDLLNAMENAGSDYGWTTDPNRFKESRERLTKMSNDIDQLLVMSDADWRAYLESDRFHIVIHDNVATLADVLKNMTKPNQG</sequence>
<dbReference type="Proteomes" id="UP000683436">
    <property type="component" value="Chromosome"/>
</dbReference>
<evidence type="ECO:0000313" key="6">
    <source>
        <dbReference type="Proteomes" id="UP000683436"/>
    </source>
</evidence>
<evidence type="ECO:0000313" key="4">
    <source>
        <dbReference type="EMBL" id="RBA53561.1"/>
    </source>
</evidence>
<gene>
    <name evidence="4" type="ORF">DQ403_19525</name>
    <name evidence="3" type="ORF">KQ248_21925</name>
</gene>
<keyword evidence="2" id="KW-0732">Signal</keyword>
<dbReference type="EMBL" id="QNTV01000020">
    <property type="protein sequence ID" value="RBA53561.1"/>
    <property type="molecule type" value="Genomic_DNA"/>
</dbReference>
<dbReference type="RefSeq" id="WP_128121589.1">
    <property type="nucleotide sequence ID" value="NZ_CP076683.1"/>
</dbReference>
<feature type="signal peptide" evidence="2">
    <location>
        <begin position="1"/>
        <end position="28"/>
    </location>
</feature>
<reference evidence="4 5" key="1">
    <citation type="submission" date="2018-06" db="EMBL/GenBank/DDBJ databases">
        <title>Whole genome sequencing of four bacterial strains from South Shetland trench revealing bio-synthetic gene clusters.</title>
        <authorList>
            <person name="Abdel-Mageed W.M."/>
            <person name="Lehri B."/>
            <person name="Jarmusch S.A."/>
            <person name="Miranda K."/>
            <person name="Goodfellow M."/>
            <person name="Jaspars M."/>
            <person name="Karlyshev A.V."/>
        </authorList>
    </citation>
    <scope>NUCLEOTIDE SEQUENCE [LARGE SCALE GENOMIC DNA]</scope>
    <source>
        <strain evidence="4 5">SST2</strain>
    </source>
</reference>
<evidence type="ECO:0000256" key="1">
    <source>
        <dbReference type="SAM" id="Coils"/>
    </source>
</evidence>
<evidence type="ECO:0000313" key="3">
    <source>
        <dbReference type="EMBL" id="QWV17066.1"/>
    </source>
</evidence>
<dbReference type="AlphaFoldDB" id="A0A365PQ52"/>
<dbReference type="EMBL" id="CP076683">
    <property type="protein sequence ID" value="QWV17066.1"/>
    <property type="molecule type" value="Genomic_DNA"/>
</dbReference>
<dbReference type="Proteomes" id="UP000252554">
    <property type="component" value="Unassembled WGS sequence"/>
</dbReference>
<evidence type="ECO:0000313" key="5">
    <source>
        <dbReference type="Proteomes" id="UP000252554"/>
    </source>
</evidence>
<feature type="chain" id="PRO_5016726871" evidence="2">
    <location>
        <begin position="29"/>
        <end position="256"/>
    </location>
</feature>
<keyword evidence="6" id="KW-1185">Reference proteome</keyword>
<name>A0A365PQ52_9GAMM</name>